<dbReference type="HOGENOM" id="CLU_2997508_0_0_1"/>
<dbReference type="Proteomes" id="UP000008783">
    <property type="component" value="Unassembled WGS sequence"/>
</dbReference>
<dbReference type="KEGG" id="pgr:PGTG_11948"/>
<dbReference type="EMBL" id="DS178295">
    <property type="protein sequence ID" value="EFP85592.1"/>
    <property type="molecule type" value="Genomic_DNA"/>
</dbReference>
<dbReference type="RefSeq" id="XP_003330011.1">
    <property type="nucleotide sequence ID" value="XM_003329963.1"/>
</dbReference>
<reference key="1">
    <citation type="submission" date="2007-01" db="EMBL/GenBank/DDBJ databases">
        <title>The Genome Sequence of Puccinia graminis f. sp. tritici Strain CRL 75-36-700-3.</title>
        <authorList>
            <consortium name="The Broad Institute Genome Sequencing Platform"/>
            <person name="Birren B."/>
            <person name="Lander E."/>
            <person name="Galagan J."/>
            <person name="Nusbaum C."/>
            <person name="Devon K."/>
            <person name="Cuomo C."/>
            <person name="Jaffe D."/>
            <person name="Butler J."/>
            <person name="Alvarez P."/>
            <person name="Gnerre S."/>
            <person name="Grabherr M."/>
            <person name="Mauceli E."/>
            <person name="Brockman W."/>
            <person name="Young S."/>
            <person name="LaButti K."/>
            <person name="Sykes S."/>
            <person name="DeCaprio D."/>
            <person name="Crawford M."/>
            <person name="Koehrsen M."/>
            <person name="Engels R."/>
            <person name="Montgomery P."/>
            <person name="Pearson M."/>
            <person name="Howarth C."/>
            <person name="Larson L."/>
            <person name="White J."/>
            <person name="Zeng Q."/>
            <person name="Kodira C."/>
            <person name="Yandava C."/>
            <person name="Alvarado L."/>
            <person name="O'Leary S."/>
            <person name="Szabo L."/>
            <person name="Dean R."/>
            <person name="Schein J."/>
        </authorList>
    </citation>
    <scope>NUCLEOTIDE SEQUENCE</scope>
    <source>
        <strain>CRL 75-36-700-3</strain>
    </source>
</reference>
<dbReference type="InParanoid" id="E3KMR7"/>
<reference evidence="2" key="2">
    <citation type="journal article" date="2011" name="Proc. Natl. Acad. Sci. U.S.A.">
        <title>Obligate biotrophy features unraveled by the genomic analysis of rust fungi.</title>
        <authorList>
            <person name="Duplessis S."/>
            <person name="Cuomo C.A."/>
            <person name="Lin Y.-C."/>
            <person name="Aerts A."/>
            <person name="Tisserant E."/>
            <person name="Veneault-Fourrey C."/>
            <person name="Joly D.L."/>
            <person name="Hacquard S."/>
            <person name="Amselem J."/>
            <person name="Cantarel B.L."/>
            <person name="Chiu R."/>
            <person name="Coutinho P.M."/>
            <person name="Feau N."/>
            <person name="Field M."/>
            <person name="Frey P."/>
            <person name="Gelhaye E."/>
            <person name="Goldberg J."/>
            <person name="Grabherr M.G."/>
            <person name="Kodira C.D."/>
            <person name="Kohler A."/>
            <person name="Kuees U."/>
            <person name="Lindquist E.A."/>
            <person name="Lucas S.M."/>
            <person name="Mago R."/>
            <person name="Mauceli E."/>
            <person name="Morin E."/>
            <person name="Murat C."/>
            <person name="Pangilinan J.L."/>
            <person name="Park R."/>
            <person name="Pearson M."/>
            <person name="Quesneville H."/>
            <person name="Rouhier N."/>
            <person name="Sakthikumar S."/>
            <person name="Salamov A.A."/>
            <person name="Schmutz J."/>
            <person name="Selles B."/>
            <person name="Shapiro H."/>
            <person name="Tanguay P."/>
            <person name="Tuskan G.A."/>
            <person name="Henrissat B."/>
            <person name="Van de Peer Y."/>
            <person name="Rouze P."/>
            <person name="Ellis J.G."/>
            <person name="Dodds P.N."/>
            <person name="Schein J.E."/>
            <person name="Zhong S."/>
            <person name="Hamelin R.C."/>
            <person name="Grigoriev I.V."/>
            <person name="Szabo L.J."/>
            <person name="Martin F."/>
        </authorList>
    </citation>
    <scope>NUCLEOTIDE SEQUENCE [LARGE SCALE GENOMIC DNA]</scope>
    <source>
        <strain evidence="2">CRL 75-36-700-3 / race SCCL</strain>
    </source>
</reference>
<accession>E3KMR7</accession>
<protein>
    <submittedName>
        <fullName evidence="1">Uncharacterized protein</fullName>
    </submittedName>
</protein>
<keyword evidence="2" id="KW-1185">Reference proteome</keyword>
<evidence type="ECO:0000313" key="1">
    <source>
        <dbReference type="EMBL" id="EFP85592.1"/>
    </source>
</evidence>
<proteinExistence type="predicted"/>
<dbReference type="AlphaFoldDB" id="E3KMR7"/>
<gene>
    <name evidence="1" type="ORF">PGTG_11948</name>
</gene>
<name>E3KMR7_PUCGT</name>
<dbReference type="GeneID" id="10544152"/>
<sequence>MNDALGSGKVSGVLDSFINPDDLKQIEAAFTLHFQLVRSASPLNQSSPIPDSYVFHG</sequence>
<organism evidence="1 2">
    <name type="scientific">Puccinia graminis f. sp. tritici (strain CRL 75-36-700-3 / race SCCL)</name>
    <name type="common">Black stem rust fungus</name>
    <dbReference type="NCBI Taxonomy" id="418459"/>
    <lineage>
        <taxon>Eukaryota</taxon>
        <taxon>Fungi</taxon>
        <taxon>Dikarya</taxon>
        <taxon>Basidiomycota</taxon>
        <taxon>Pucciniomycotina</taxon>
        <taxon>Pucciniomycetes</taxon>
        <taxon>Pucciniales</taxon>
        <taxon>Pucciniaceae</taxon>
        <taxon>Puccinia</taxon>
    </lineage>
</organism>
<dbReference type="VEuPathDB" id="FungiDB:PGTG_11948"/>
<evidence type="ECO:0000313" key="2">
    <source>
        <dbReference type="Proteomes" id="UP000008783"/>
    </source>
</evidence>